<keyword evidence="3" id="KW-1185">Reference proteome</keyword>
<accession>A0AAD6YYA4</accession>
<evidence type="ECO:0000313" key="2">
    <source>
        <dbReference type="EMBL" id="KAJ7301426.1"/>
    </source>
</evidence>
<evidence type="ECO:0000256" key="1">
    <source>
        <dbReference type="SAM" id="MobiDB-lite"/>
    </source>
</evidence>
<dbReference type="EMBL" id="JARIHO010000135">
    <property type="protein sequence ID" value="KAJ7301426.1"/>
    <property type="molecule type" value="Genomic_DNA"/>
</dbReference>
<proteinExistence type="predicted"/>
<reference evidence="2" key="1">
    <citation type="submission" date="2023-03" db="EMBL/GenBank/DDBJ databases">
        <title>Massive genome expansion in bonnet fungi (Mycena s.s.) driven by repeated elements and novel gene families across ecological guilds.</title>
        <authorList>
            <consortium name="Lawrence Berkeley National Laboratory"/>
            <person name="Harder C.B."/>
            <person name="Miyauchi S."/>
            <person name="Viragh M."/>
            <person name="Kuo A."/>
            <person name="Thoen E."/>
            <person name="Andreopoulos B."/>
            <person name="Lu D."/>
            <person name="Skrede I."/>
            <person name="Drula E."/>
            <person name="Henrissat B."/>
            <person name="Morin E."/>
            <person name="Kohler A."/>
            <person name="Barry K."/>
            <person name="LaButti K."/>
            <person name="Morin E."/>
            <person name="Salamov A."/>
            <person name="Lipzen A."/>
            <person name="Mereny Z."/>
            <person name="Hegedus B."/>
            <person name="Baldrian P."/>
            <person name="Stursova M."/>
            <person name="Weitz H."/>
            <person name="Taylor A."/>
            <person name="Grigoriev I.V."/>
            <person name="Nagy L.G."/>
            <person name="Martin F."/>
            <person name="Kauserud H."/>
        </authorList>
    </citation>
    <scope>NUCLEOTIDE SEQUENCE</scope>
    <source>
        <strain evidence="2">CBHHK002</strain>
    </source>
</reference>
<feature type="region of interest" description="Disordered" evidence="1">
    <location>
        <begin position="223"/>
        <end position="252"/>
    </location>
</feature>
<dbReference type="Proteomes" id="UP001218218">
    <property type="component" value="Unassembled WGS sequence"/>
</dbReference>
<dbReference type="AlphaFoldDB" id="A0AAD6YYA4"/>
<evidence type="ECO:0000313" key="3">
    <source>
        <dbReference type="Proteomes" id="UP001218218"/>
    </source>
</evidence>
<sequence length="386" mass="42235">MDSYGLCGIGFGIKYLNRVKFWFLTFWQTSQVLHFDGAWSHVGPGLASLSRDLPRRLGRVCPAMLCPAMMSLRGRCNNETNKPVWGGSTPWRPISQPGTAAPSSLPPAAHSQPRGAQDWAGTSSVCDMTPSHHGCSVSFESPIVNRHHARGNPVFFDDAVAPTPNHINCPPQCAQSGLSTDQLLFTLLGKMDAVLDENRNLVNCVGELTHRVTLLEQGVHAPQAGRRRGLQRGRVVAHAPSTRRSVLHHSPSSEEFIDPVLRGVEALDGTSETTADTATGSEFSDDADDSTSTTGNDNEGPVVIDDETLTKAEKKALRISQIFRQFCNVFGKEWPDVTEVRINPVTSQQYPTPNFAYDVLNIDNCALFRKDQAADKQAIWPCLESC</sequence>
<feature type="region of interest" description="Disordered" evidence="1">
    <location>
        <begin position="82"/>
        <end position="122"/>
    </location>
</feature>
<feature type="region of interest" description="Disordered" evidence="1">
    <location>
        <begin position="271"/>
        <end position="302"/>
    </location>
</feature>
<protein>
    <submittedName>
        <fullName evidence="2">Uncharacterized protein</fullName>
    </submittedName>
</protein>
<name>A0AAD6YYA4_9AGAR</name>
<feature type="compositionally biased region" description="Polar residues" evidence="1">
    <location>
        <begin position="271"/>
        <end position="282"/>
    </location>
</feature>
<gene>
    <name evidence="2" type="ORF">DFH08DRAFT_827550</name>
</gene>
<comment type="caution">
    <text evidence="2">The sequence shown here is derived from an EMBL/GenBank/DDBJ whole genome shotgun (WGS) entry which is preliminary data.</text>
</comment>
<organism evidence="2 3">
    <name type="scientific">Mycena albidolilacea</name>
    <dbReference type="NCBI Taxonomy" id="1033008"/>
    <lineage>
        <taxon>Eukaryota</taxon>
        <taxon>Fungi</taxon>
        <taxon>Dikarya</taxon>
        <taxon>Basidiomycota</taxon>
        <taxon>Agaricomycotina</taxon>
        <taxon>Agaricomycetes</taxon>
        <taxon>Agaricomycetidae</taxon>
        <taxon>Agaricales</taxon>
        <taxon>Marasmiineae</taxon>
        <taxon>Mycenaceae</taxon>
        <taxon>Mycena</taxon>
    </lineage>
</organism>
<feature type="compositionally biased region" description="Low complexity" evidence="1">
    <location>
        <begin position="100"/>
        <end position="113"/>
    </location>
</feature>